<comment type="caution">
    <text evidence="1">The sequence shown here is derived from an EMBL/GenBank/DDBJ whole genome shotgun (WGS) entry which is preliminary data.</text>
</comment>
<dbReference type="InterPro" id="IPR036590">
    <property type="entry name" value="SRAP-like"/>
</dbReference>
<dbReference type="SUPFAM" id="SSF143081">
    <property type="entry name" value="BB1717-like"/>
    <property type="match status" value="1"/>
</dbReference>
<dbReference type="Proteomes" id="UP001139319">
    <property type="component" value="Unassembled WGS sequence"/>
</dbReference>
<reference evidence="1" key="2">
    <citation type="submission" date="2023-01" db="EMBL/GenBank/DDBJ databases">
        <title>Gilvimarinus xylanilyticus HB14 isolated from Caulerpa lentillifera aquaculture base in Hainan, China.</title>
        <authorList>
            <person name="Zhang Y.-J."/>
        </authorList>
    </citation>
    <scope>NUCLEOTIDE SEQUENCE</scope>
    <source>
        <strain evidence="1">HB14</strain>
    </source>
</reference>
<accession>A0A9X2I3X2</accession>
<organism evidence="1 2">
    <name type="scientific">Gilvimarinus xylanilyticus</name>
    <dbReference type="NCBI Taxonomy" id="2944139"/>
    <lineage>
        <taxon>Bacteria</taxon>
        <taxon>Pseudomonadati</taxon>
        <taxon>Pseudomonadota</taxon>
        <taxon>Gammaproteobacteria</taxon>
        <taxon>Cellvibrionales</taxon>
        <taxon>Cellvibrionaceae</taxon>
        <taxon>Gilvimarinus</taxon>
    </lineage>
</organism>
<dbReference type="Pfam" id="PF02586">
    <property type="entry name" value="SRAP"/>
    <property type="match status" value="1"/>
</dbReference>
<dbReference type="Gene3D" id="3.90.1680.10">
    <property type="entry name" value="SOS response associated peptidase-like"/>
    <property type="match status" value="1"/>
</dbReference>
<proteinExistence type="predicted"/>
<evidence type="ECO:0000313" key="2">
    <source>
        <dbReference type="Proteomes" id="UP001139319"/>
    </source>
</evidence>
<name>A0A9X2I3X2_9GAMM</name>
<gene>
    <name evidence="1" type="ORF">M6D89_11380</name>
</gene>
<protein>
    <submittedName>
        <fullName evidence="1">SOS response-associated peptidase</fullName>
    </submittedName>
</protein>
<sequence>MDQTPGAADMLRVLDLGHDQLPTHNNLAPTEPVPVIFAHEGGYDLAPMRWWLHPDWSVEPPNQKFAMFNDPIDTVLTSRAYKGPIQYRLGISR</sequence>
<dbReference type="InterPro" id="IPR003738">
    <property type="entry name" value="SRAP"/>
</dbReference>
<dbReference type="AlphaFoldDB" id="A0A9X2I3X2"/>
<keyword evidence="2" id="KW-1185">Reference proteome</keyword>
<dbReference type="GO" id="GO:0003697">
    <property type="term" value="F:single-stranded DNA binding"/>
    <property type="evidence" value="ECO:0007669"/>
    <property type="project" value="InterPro"/>
</dbReference>
<dbReference type="GO" id="GO:0106300">
    <property type="term" value="P:protein-DNA covalent cross-linking repair"/>
    <property type="evidence" value="ECO:0007669"/>
    <property type="project" value="InterPro"/>
</dbReference>
<evidence type="ECO:0000313" key="1">
    <source>
        <dbReference type="EMBL" id="MCP8899900.1"/>
    </source>
</evidence>
<reference evidence="1" key="1">
    <citation type="submission" date="2022-05" db="EMBL/GenBank/DDBJ databases">
        <authorList>
            <person name="Sun H.-N."/>
        </authorList>
    </citation>
    <scope>NUCLEOTIDE SEQUENCE</scope>
    <source>
        <strain evidence="1">HB14</strain>
    </source>
</reference>
<dbReference type="EMBL" id="JAMFTH010000003">
    <property type="protein sequence ID" value="MCP8899900.1"/>
    <property type="molecule type" value="Genomic_DNA"/>
</dbReference>